<protein>
    <submittedName>
        <fullName evidence="1">Integrase core subunit</fullName>
    </submittedName>
</protein>
<reference evidence="2" key="3">
    <citation type="submission" date="2015-02" db="EMBL/GenBank/DDBJ databases">
        <title>Genome analysis of three genomes within the thermophilic hydrogenogenic bacterial species Caldanaerobacter subterraneus.</title>
        <authorList>
            <person name="Sant'Anna F.H."/>
            <person name="Lebedinsky A."/>
            <person name="Sokolova T."/>
            <person name="Robb F.T."/>
            <person name="Gonzalez J.M."/>
        </authorList>
    </citation>
    <scope>NUCLEOTIDE SEQUENCE [LARGE SCALE GENOMIC DNA]</scope>
    <source>
        <strain evidence="2">DSM 12653</strain>
    </source>
</reference>
<gene>
    <name evidence="1" type="ORF">CDSM653_00821</name>
</gene>
<proteinExistence type="predicted"/>
<organism evidence="1 2">
    <name type="scientific">Caldanaerobacter subterraneus subsp. pacificus DSM 12653</name>
    <dbReference type="NCBI Taxonomy" id="391606"/>
    <lineage>
        <taxon>Bacteria</taxon>
        <taxon>Bacillati</taxon>
        <taxon>Bacillota</taxon>
        <taxon>Clostridia</taxon>
        <taxon>Thermoanaerobacterales</taxon>
        <taxon>Thermoanaerobacteraceae</taxon>
        <taxon>Caldanaerobacter</taxon>
    </lineage>
</organism>
<reference evidence="1 2" key="2">
    <citation type="journal article" date="2015" name="BMC Genomics">
        <title>Analysis of three genomes within the thermophilic bacterial species Caldanaerobacter subterraneus with a focus on carbon monoxide dehydrogenase evolution and hydrolase diversity.</title>
        <authorList>
            <person name="Sant'Anna F.H."/>
            <person name="Lebedinsky A.V."/>
            <person name="Sokolova T.G."/>
            <person name="Robb F.T."/>
            <person name="Gonzalez J.M."/>
        </authorList>
    </citation>
    <scope>NUCLEOTIDE SEQUENCE [LARGE SCALE GENOMIC DNA]</scope>
    <source>
        <strain evidence="1 2">DSM 12653</strain>
    </source>
</reference>
<comment type="caution">
    <text evidence="1">The sequence shown here is derived from an EMBL/GenBank/DDBJ whole genome shotgun (WGS) entry which is preliminary data.</text>
</comment>
<sequence>MDKYQKFLEELRKVHKDGLLSYDGVRYKVPWQYSSKEAVMRTTSGQGFLL</sequence>
<reference evidence="1 2" key="1">
    <citation type="submission" date="2008-07" db="EMBL/GenBank/DDBJ databases">
        <authorList>
            <person name="Gonzalez J."/>
            <person name="Sokolova T."/>
            <person name="Ferriera S."/>
            <person name="Johnson J."/>
            <person name="Kravitz S."/>
            <person name="Beeson K."/>
            <person name="Sutton G."/>
            <person name="Rogers Y.-H."/>
            <person name="Friedman R."/>
            <person name="Frazier M."/>
            <person name="Venter J.C."/>
        </authorList>
    </citation>
    <scope>NUCLEOTIDE SEQUENCE [LARGE SCALE GENOMIC DNA]</scope>
    <source>
        <strain evidence="1 2">DSM 12653</strain>
    </source>
</reference>
<dbReference type="Proteomes" id="UP000010146">
    <property type="component" value="Unassembled WGS sequence"/>
</dbReference>
<dbReference type="AlphaFoldDB" id="A0A0F5PQP1"/>
<evidence type="ECO:0000313" key="2">
    <source>
        <dbReference type="Proteomes" id="UP000010146"/>
    </source>
</evidence>
<dbReference type="EMBL" id="ABXP02000046">
    <property type="protein sequence ID" value="KKC30139.1"/>
    <property type="molecule type" value="Genomic_DNA"/>
</dbReference>
<accession>A0A0F5PQP1</accession>
<evidence type="ECO:0000313" key="1">
    <source>
        <dbReference type="EMBL" id="KKC30139.1"/>
    </source>
</evidence>
<name>A0A0F5PQP1_9THEO</name>